<keyword evidence="3 5" id="KW-0106">Calcium</keyword>
<dbReference type="InParanoid" id="W5MY01"/>
<reference evidence="8" key="3">
    <citation type="submission" date="2025-09" db="UniProtKB">
        <authorList>
            <consortium name="Ensembl"/>
        </authorList>
    </citation>
    <scope>IDENTIFICATION</scope>
</reference>
<evidence type="ECO:0000256" key="2">
    <source>
        <dbReference type="ARBA" id="ARBA00022737"/>
    </source>
</evidence>
<feature type="domain" description="Cadherin" evidence="7">
    <location>
        <begin position="49"/>
        <end position="132"/>
    </location>
</feature>
<reference evidence="9" key="1">
    <citation type="submission" date="2011-12" db="EMBL/GenBank/DDBJ databases">
        <title>The Draft Genome of Lepisosteus oculatus.</title>
        <authorList>
            <consortium name="The Broad Institute Genome Assembly &amp; Analysis Group"/>
            <consortium name="Computational R&amp;D Group"/>
            <consortium name="and Sequencing Platform"/>
            <person name="Di Palma F."/>
            <person name="Alfoldi J."/>
            <person name="Johnson J."/>
            <person name="Berlin A."/>
            <person name="Gnerre S."/>
            <person name="Jaffe D."/>
            <person name="MacCallum I."/>
            <person name="Young S."/>
            <person name="Walker B.J."/>
            <person name="Lander E.S."/>
            <person name="Lindblad-Toh K."/>
        </authorList>
    </citation>
    <scope>NUCLEOTIDE SEQUENCE [LARGE SCALE GENOMIC DNA]</scope>
</reference>
<dbReference type="PANTHER" id="PTHR24027:SF441">
    <property type="entry name" value="CADHERIN DOMAIN-CONTAINING PROTEIN"/>
    <property type="match status" value="1"/>
</dbReference>
<dbReference type="eggNOG" id="KOG1219">
    <property type="taxonomic scope" value="Eukaryota"/>
</dbReference>
<evidence type="ECO:0000256" key="3">
    <source>
        <dbReference type="ARBA" id="ARBA00022837"/>
    </source>
</evidence>
<name>W5MY01_LEPOC</name>
<dbReference type="PANTHER" id="PTHR24027">
    <property type="entry name" value="CADHERIN-23"/>
    <property type="match status" value="1"/>
</dbReference>
<evidence type="ECO:0000256" key="4">
    <source>
        <dbReference type="ARBA" id="ARBA00023136"/>
    </source>
</evidence>
<dbReference type="Ensembl" id="ENSLOCT00000013288.1">
    <property type="protein sequence ID" value="ENSLOCP00000013260.1"/>
    <property type="gene ID" value="ENSLOCG00000010818.1"/>
</dbReference>
<dbReference type="Proteomes" id="UP000018468">
    <property type="component" value="Linkage group LG5"/>
</dbReference>
<feature type="domain" description="Cadherin" evidence="7">
    <location>
        <begin position="133"/>
        <end position="241"/>
    </location>
</feature>
<evidence type="ECO:0000313" key="8">
    <source>
        <dbReference type="Ensembl" id="ENSLOCP00000013260.1"/>
    </source>
</evidence>
<keyword evidence="9" id="KW-1185">Reference proteome</keyword>
<keyword evidence="6" id="KW-0812">Transmembrane</keyword>
<keyword evidence="2" id="KW-0677">Repeat</keyword>
<proteinExistence type="predicted"/>
<dbReference type="PRINTS" id="PR00205">
    <property type="entry name" value="CADHERIN"/>
</dbReference>
<dbReference type="GeneTree" id="ENSGT00940000162824"/>
<keyword evidence="4 6" id="KW-0472">Membrane</keyword>
<dbReference type="HOGENOM" id="CLU_546985_0_0_1"/>
<dbReference type="PROSITE" id="PS50268">
    <property type="entry name" value="CADHERIN_2"/>
    <property type="match status" value="3"/>
</dbReference>
<reference evidence="8" key="2">
    <citation type="submission" date="2025-08" db="UniProtKB">
        <authorList>
            <consortium name="Ensembl"/>
        </authorList>
    </citation>
    <scope>IDENTIFICATION</scope>
</reference>
<dbReference type="Gene3D" id="2.60.40.60">
    <property type="entry name" value="Cadherins"/>
    <property type="match status" value="4"/>
</dbReference>
<feature type="domain" description="Cadherin" evidence="7">
    <location>
        <begin position="241"/>
        <end position="346"/>
    </location>
</feature>
<protein>
    <recommendedName>
        <fullName evidence="7">Cadherin domain-containing protein</fullName>
    </recommendedName>
</protein>
<feature type="transmembrane region" description="Helical" evidence="6">
    <location>
        <begin position="473"/>
        <end position="495"/>
    </location>
</feature>
<dbReference type="SMART" id="SM00112">
    <property type="entry name" value="CA"/>
    <property type="match status" value="3"/>
</dbReference>
<evidence type="ECO:0000256" key="1">
    <source>
        <dbReference type="ARBA" id="ARBA00004370"/>
    </source>
</evidence>
<evidence type="ECO:0000256" key="6">
    <source>
        <dbReference type="SAM" id="Phobius"/>
    </source>
</evidence>
<dbReference type="GO" id="GO:0005509">
    <property type="term" value="F:calcium ion binding"/>
    <property type="evidence" value="ECO:0007669"/>
    <property type="project" value="UniProtKB-UniRule"/>
</dbReference>
<comment type="subcellular location">
    <subcellularLocation>
        <location evidence="1">Membrane</location>
    </subcellularLocation>
</comment>
<dbReference type="InterPro" id="IPR039808">
    <property type="entry name" value="Cadherin"/>
</dbReference>
<evidence type="ECO:0000313" key="9">
    <source>
        <dbReference type="Proteomes" id="UP000018468"/>
    </source>
</evidence>
<organism evidence="8 9">
    <name type="scientific">Lepisosteus oculatus</name>
    <name type="common">Spotted gar</name>
    <dbReference type="NCBI Taxonomy" id="7918"/>
    <lineage>
        <taxon>Eukaryota</taxon>
        <taxon>Metazoa</taxon>
        <taxon>Chordata</taxon>
        <taxon>Craniata</taxon>
        <taxon>Vertebrata</taxon>
        <taxon>Euteleostomi</taxon>
        <taxon>Actinopterygii</taxon>
        <taxon>Neopterygii</taxon>
        <taxon>Holostei</taxon>
        <taxon>Semionotiformes</taxon>
        <taxon>Lepisosteidae</taxon>
        <taxon>Lepisosteus</taxon>
    </lineage>
</organism>
<dbReference type="GO" id="GO:0005886">
    <property type="term" value="C:plasma membrane"/>
    <property type="evidence" value="ECO:0000318"/>
    <property type="project" value="GO_Central"/>
</dbReference>
<keyword evidence="6" id="KW-1133">Transmembrane helix</keyword>
<dbReference type="AlphaFoldDB" id="W5MY01"/>
<dbReference type="EMBL" id="AHAT01031674">
    <property type="status" value="NOT_ANNOTATED_CDS"/>
    <property type="molecule type" value="Genomic_DNA"/>
</dbReference>
<dbReference type="SUPFAM" id="SSF49313">
    <property type="entry name" value="Cadherin-like"/>
    <property type="match status" value="4"/>
</dbReference>
<dbReference type="EMBL" id="AHAT01031675">
    <property type="status" value="NOT_ANNOTATED_CDS"/>
    <property type="molecule type" value="Genomic_DNA"/>
</dbReference>
<dbReference type="InterPro" id="IPR015919">
    <property type="entry name" value="Cadherin-like_sf"/>
</dbReference>
<dbReference type="GO" id="GO:0050839">
    <property type="term" value="F:cell adhesion molecule binding"/>
    <property type="evidence" value="ECO:0000318"/>
    <property type="project" value="GO_Central"/>
</dbReference>
<dbReference type="FunFam" id="2.60.40.60:FF:000268">
    <property type="entry name" value="Cadherin related family member 4"/>
    <property type="match status" value="1"/>
</dbReference>
<evidence type="ECO:0000259" key="7">
    <source>
        <dbReference type="PROSITE" id="PS50268"/>
    </source>
</evidence>
<dbReference type="GO" id="GO:0007156">
    <property type="term" value="P:homophilic cell adhesion via plasma membrane adhesion molecules"/>
    <property type="evidence" value="ECO:0007669"/>
    <property type="project" value="InterPro"/>
</dbReference>
<dbReference type="InterPro" id="IPR002126">
    <property type="entry name" value="Cadherin-like_dom"/>
</dbReference>
<dbReference type="GO" id="GO:0007155">
    <property type="term" value="P:cell adhesion"/>
    <property type="evidence" value="ECO:0000318"/>
    <property type="project" value="GO_Central"/>
</dbReference>
<dbReference type="Pfam" id="PF00028">
    <property type="entry name" value="Cadherin"/>
    <property type="match status" value="2"/>
</dbReference>
<accession>W5MY01</accession>
<sequence length="574" mass="64145">FVVSVTVSDQHGANCSGTIHIKVLKVFIHPLTFIHPSQNVSIVENKGNDDFVATVTANASDISYTFVEIYPPYKIDKDSGIIRTAYNLDLEADLALQFSVLKVRAYSRLDRRSATATVTVTVLDVNEYPPLCFPSVFVLMVSETTPVGTSLGTLTCHDVDITNTALSYQLQPNNLSLFSFRLENGCLRVNNTLDYDNALVANNNFQYQATVWVNDSGIPSLTTAVPVLVTVTRVNEYTPQFQGPLAFSVPENAPRLAVIGAVKATDRDWEFSAMRYSIISGSGFSINPKNGELYLRRSLDFETQKVHSTVIIREDQWQKWQDTRVNERSRYFLLWVENVNDNPPVCNPFVYESTIYSTLAAGIPIITLSCTDIDDDELTATITNGAVTDRFSMNGMSLSSKNTFSYNPEGLFDHTLFEVAIEVSDGKHSTKVLAVVRVIPWTTTTTTNPTTTETHSRAPLVVTSLQKYWDPDLWFVLVLTITGALALISLGLLMWKLLTWILNSADEIRTKEIAASVHGLQVDPVIKVIQQRMVNITVAKQREMSLQRFDGKAQDPVTGRHYLFNSQTGQRRWI</sequence>
<dbReference type="STRING" id="7918.ENSLOCP00000013260"/>
<dbReference type="OMA" id="YWKPDTW"/>
<evidence type="ECO:0000256" key="5">
    <source>
        <dbReference type="PROSITE-ProRule" id="PRU00043"/>
    </source>
</evidence>
<dbReference type="CDD" id="cd11304">
    <property type="entry name" value="Cadherin_repeat"/>
    <property type="match status" value="3"/>
</dbReference>